<keyword evidence="5" id="KW-1185">Reference proteome</keyword>
<evidence type="ECO:0000313" key="3">
    <source>
        <dbReference type="EMBL" id="NEL74696.1"/>
    </source>
</evidence>
<evidence type="ECO:0008006" key="8">
    <source>
        <dbReference type="Google" id="ProtNLM"/>
    </source>
</evidence>
<reference evidence="3 7" key="3">
    <citation type="submission" date="2019-11" db="EMBL/GenBank/DDBJ databases">
        <title>Genome-resolved metagenomics to study the prevalence of co-infection and intraspecific heterogeneity among plant pathogen metapopulations.</title>
        <authorList>
            <person name="Newberry E."/>
            <person name="Bhandari R."/>
            <person name="Kemble J."/>
            <person name="Sikora E."/>
            <person name="Potnis N."/>
        </authorList>
    </citation>
    <scope>NUCLEOTIDE SEQUENCE [LARGE SCALE GENOMIC DNA]</scope>
    <source>
        <strain evidence="3">Xp_Tom_Tuscaloosa_18b</strain>
    </source>
</reference>
<dbReference type="Proteomes" id="UP000289372">
    <property type="component" value="Unassembled WGS sequence"/>
</dbReference>
<evidence type="ECO:0000313" key="4">
    <source>
        <dbReference type="EMBL" id="RXD53656.1"/>
    </source>
</evidence>
<dbReference type="RefSeq" id="WP_005911715.1">
    <property type="nucleotide sequence ID" value="NZ_CP018475.1"/>
</dbReference>
<dbReference type="EMBL" id="JAAGYU010000001">
    <property type="protein sequence ID" value="NEL74696.1"/>
    <property type="molecule type" value="Genomic_DNA"/>
</dbReference>
<dbReference type="Proteomes" id="UP000471082">
    <property type="component" value="Unassembled WGS sequence"/>
</dbReference>
<evidence type="ECO:0000313" key="7">
    <source>
        <dbReference type="Proteomes" id="UP000471082"/>
    </source>
</evidence>
<dbReference type="EMBL" id="PUUL01000061">
    <property type="protein sequence ID" value="RXD53656.1"/>
    <property type="molecule type" value="Genomic_DNA"/>
</dbReference>
<accession>A0A0G8YZ79</accession>
<feature type="signal peptide" evidence="1">
    <location>
        <begin position="1"/>
        <end position="22"/>
    </location>
</feature>
<dbReference type="Proteomes" id="UP000035369">
    <property type="component" value="Unassembled WGS sequence"/>
</dbReference>
<comment type="caution">
    <text evidence="3">The sequence shown here is derived from an EMBL/GenBank/DDBJ whole genome shotgun (WGS) entry which is preliminary data.</text>
</comment>
<feature type="chain" id="PRO_5044542815" description="Secreted protein" evidence="1">
    <location>
        <begin position="23"/>
        <end position="63"/>
    </location>
</feature>
<dbReference type="AlphaFoldDB" id="A0A0G8YZ79"/>
<proteinExistence type="predicted"/>
<dbReference type="GeneID" id="97509766"/>
<evidence type="ECO:0000256" key="1">
    <source>
        <dbReference type="SAM" id="SignalP"/>
    </source>
</evidence>
<dbReference type="KEGG" id="xpe:BJD13_09505"/>
<protein>
    <recommendedName>
        <fullName evidence="8">Secreted protein</fullName>
    </recommendedName>
</protein>
<keyword evidence="1" id="KW-0732">Signal</keyword>
<organism evidence="3 7">
    <name type="scientific">Xanthomonas perforans</name>
    <dbReference type="NCBI Taxonomy" id="442694"/>
    <lineage>
        <taxon>Bacteria</taxon>
        <taxon>Pseudomonadati</taxon>
        <taxon>Pseudomonadota</taxon>
        <taxon>Gammaproteobacteria</taxon>
        <taxon>Lysobacterales</taxon>
        <taxon>Lysobacteraceae</taxon>
        <taxon>Xanthomonas</taxon>
    </lineage>
</organism>
<dbReference type="EMBL" id="JZUY01000036">
    <property type="protein sequence ID" value="KLC07536.1"/>
    <property type="molecule type" value="Genomic_DNA"/>
</dbReference>
<reference evidence="4 6" key="2">
    <citation type="submission" date="2018-02" db="EMBL/GenBank/DDBJ databases">
        <title>Characterization of Xanthomonas diversity in transplant houses and field plants.</title>
        <authorList>
            <person name="Abrahamian P."/>
            <person name="Timilsina S."/>
            <person name="Minsavage G.V."/>
            <person name="Goss E.M."/>
            <person name="Jones J.B."/>
            <person name="Vallad G.E."/>
        </authorList>
    </citation>
    <scope>NUCLEOTIDE SEQUENCE [LARGE SCALE GENOMIC DNA]</scope>
    <source>
        <strain evidence="4 6">GEV2132</strain>
    </source>
</reference>
<name>A0A0G8YZ79_XANPE</name>
<gene>
    <name evidence="4" type="ORF">DB769_11545</name>
    <name evidence="3" type="ORF">G3W61_00240</name>
    <name evidence="2" type="ORF">XP315_06775</name>
</gene>
<evidence type="ECO:0000313" key="2">
    <source>
        <dbReference type="EMBL" id="KLC07536.1"/>
    </source>
</evidence>
<evidence type="ECO:0000313" key="5">
    <source>
        <dbReference type="Proteomes" id="UP000035369"/>
    </source>
</evidence>
<reference evidence="2 5" key="1">
    <citation type="submission" date="2015-02" db="EMBL/GenBank/DDBJ databases">
        <title>Whole genome sequencing of multiple isolates of three species of pepper and tomato-infecting xanthomonads reveals genetic diversity in field strains and pinpoints effectors responsible for host specificity.</title>
        <authorList>
            <person name="Schwartz A."/>
            <person name="Dahlbeck D."/>
            <person name="Staskawicz B."/>
            <person name="Bart R."/>
            <person name="Potnis N."/>
            <person name="Minsavage G."/>
            <person name="Timilsina S."/>
            <person name="Goss E."/>
            <person name="Jones J."/>
            <person name="Vallad G."/>
            <person name="Barak J."/>
            <person name="Miller S."/>
            <person name="Ritchie D."/>
            <person name="Martins J.Jr."/>
            <person name="Patane J.S."/>
            <person name="Setubal J.C."/>
        </authorList>
    </citation>
    <scope>NUCLEOTIDE SEQUENCE [LARGE SCALE GENOMIC DNA]</scope>
    <source>
        <strain evidence="2 5">Xp3-15</strain>
    </source>
</reference>
<sequence>MKTVLSIFGSVILLGAVTSASADDFAQQRTNALSFWDQQVQCVDASDWGATATCLGNVWNNYF</sequence>
<evidence type="ECO:0000313" key="6">
    <source>
        <dbReference type="Proteomes" id="UP000289372"/>
    </source>
</evidence>